<evidence type="ECO:0000259" key="8">
    <source>
        <dbReference type="PROSITE" id="PS50885"/>
    </source>
</evidence>
<evidence type="ECO:0000256" key="7">
    <source>
        <dbReference type="SAM" id="Phobius"/>
    </source>
</evidence>
<evidence type="ECO:0000256" key="1">
    <source>
        <dbReference type="ARBA" id="ARBA00004651"/>
    </source>
</evidence>
<dbReference type="Pfam" id="PF02518">
    <property type="entry name" value="HATPase_c"/>
    <property type="match status" value="1"/>
</dbReference>
<keyword evidence="3" id="KW-0597">Phosphoprotein</keyword>
<evidence type="ECO:0000256" key="5">
    <source>
        <dbReference type="ARBA" id="ARBA00022777"/>
    </source>
</evidence>
<dbReference type="RefSeq" id="WP_123042909.1">
    <property type="nucleotide sequence ID" value="NZ_CP033433.1"/>
</dbReference>
<feature type="domain" description="HAMP" evidence="8">
    <location>
        <begin position="307"/>
        <end position="359"/>
    </location>
</feature>
<name>A0A3G3K507_9BACL</name>
<dbReference type="PANTHER" id="PTHR34220">
    <property type="entry name" value="SENSOR HISTIDINE KINASE YPDA"/>
    <property type="match status" value="1"/>
</dbReference>
<dbReference type="InterPro" id="IPR050640">
    <property type="entry name" value="Bact_2-comp_sensor_kinase"/>
</dbReference>
<protein>
    <submittedName>
        <fullName evidence="9">HAMP domain-containing protein</fullName>
    </submittedName>
</protein>
<keyword evidence="10" id="KW-1185">Reference proteome</keyword>
<keyword evidence="4" id="KW-0808">Transferase</keyword>
<dbReference type="Gene3D" id="3.30.565.10">
    <property type="entry name" value="Histidine kinase-like ATPase, C-terminal domain"/>
    <property type="match status" value="1"/>
</dbReference>
<evidence type="ECO:0000256" key="3">
    <source>
        <dbReference type="ARBA" id="ARBA00022553"/>
    </source>
</evidence>
<evidence type="ECO:0000256" key="6">
    <source>
        <dbReference type="ARBA" id="ARBA00023136"/>
    </source>
</evidence>
<organism evidence="9 10">
    <name type="scientific">Cohnella candidum</name>
    <dbReference type="NCBI Taxonomy" id="2674991"/>
    <lineage>
        <taxon>Bacteria</taxon>
        <taxon>Bacillati</taxon>
        <taxon>Bacillota</taxon>
        <taxon>Bacilli</taxon>
        <taxon>Bacillales</taxon>
        <taxon>Paenibacillaceae</taxon>
        <taxon>Cohnella</taxon>
    </lineage>
</organism>
<sequence length="585" mass="67220">MLKRNTLGSRFILLFCAITIPLLLILFAVGNYAKGVVLSQVANSYQNLVDSNLSMIDKSLEDIEKNMLDIVNHDDNFQQFGQPGLTDSEKYFTQIELIQRNTTYQTYYHNVDMFFIYSKPNDQLNSTDMFGAASSYKEEVRQWLADSFHQPKTIKSLMYKWSIVRIEDQYFLVRLVSDDLENNAYIGAIINVNSLITPLGNLDLQEGSDVVIAGKDGKVLSGVSEPLEDIKALPAEKLGINQSFSLSEGRSKLLVVASRSEKTGLNMAVILPNSQLLKGLSAFQTVINLLPLLAVVILLFYILIFRSIIFKPIAQLLGAIRRIKEGQMHTRLPDSGIMEFAIINHSFNQMVEEIVNLKIDVYEGRLRSQKAEMKQLQLQINPHFFLNTLNIAFQLADLGRTELVKKTVRHLMQYFRFMLHSKREFNTLNQEMEHVRNYLEIQKLRYQEAFEFEIRIADDLRDVEIPSLLIQPFVENAMVHGMSIKAPPFILEIEARRMEGAEELMLVEIRDNGKGIPPEKIEELNSDEYAPDSEDSHIGIWNVKKRLAVHYREKAQLRFQQQEPRGARVRIIVPVESYEEQMKHA</sequence>
<keyword evidence="7" id="KW-1133">Transmembrane helix</keyword>
<dbReference type="SUPFAM" id="SSF55874">
    <property type="entry name" value="ATPase domain of HSP90 chaperone/DNA topoisomerase II/histidine kinase"/>
    <property type="match status" value="1"/>
</dbReference>
<feature type="transmembrane region" description="Helical" evidence="7">
    <location>
        <begin position="12"/>
        <end position="33"/>
    </location>
</feature>
<dbReference type="PANTHER" id="PTHR34220:SF7">
    <property type="entry name" value="SENSOR HISTIDINE KINASE YPDA"/>
    <property type="match status" value="1"/>
</dbReference>
<evidence type="ECO:0000256" key="4">
    <source>
        <dbReference type="ARBA" id="ARBA00022679"/>
    </source>
</evidence>
<keyword evidence="5" id="KW-0418">Kinase</keyword>
<dbReference type="Pfam" id="PF00672">
    <property type="entry name" value="HAMP"/>
    <property type="match status" value="1"/>
</dbReference>
<dbReference type="AlphaFoldDB" id="A0A3G3K507"/>
<evidence type="ECO:0000313" key="10">
    <source>
        <dbReference type="Proteomes" id="UP000269097"/>
    </source>
</evidence>
<accession>A0A3G3K507</accession>
<dbReference type="InterPro" id="IPR010559">
    <property type="entry name" value="Sig_transdc_His_kin_internal"/>
</dbReference>
<dbReference type="SUPFAM" id="SSF158472">
    <property type="entry name" value="HAMP domain-like"/>
    <property type="match status" value="1"/>
</dbReference>
<dbReference type="SMART" id="SM00304">
    <property type="entry name" value="HAMP"/>
    <property type="match status" value="1"/>
</dbReference>
<dbReference type="InterPro" id="IPR003660">
    <property type="entry name" value="HAMP_dom"/>
</dbReference>
<evidence type="ECO:0000256" key="2">
    <source>
        <dbReference type="ARBA" id="ARBA00022475"/>
    </source>
</evidence>
<proteinExistence type="predicted"/>
<dbReference type="GO" id="GO:0005886">
    <property type="term" value="C:plasma membrane"/>
    <property type="evidence" value="ECO:0007669"/>
    <property type="project" value="UniProtKB-SubCell"/>
</dbReference>
<dbReference type="KEGG" id="coh:EAV92_21115"/>
<dbReference type="Gene3D" id="6.10.340.10">
    <property type="match status" value="1"/>
</dbReference>
<dbReference type="EMBL" id="CP033433">
    <property type="protein sequence ID" value="AYQ74829.1"/>
    <property type="molecule type" value="Genomic_DNA"/>
</dbReference>
<dbReference type="InterPro" id="IPR003594">
    <property type="entry name" value="HATPase_dom"/>
</dbReference>
<dbReference type="InterPro" id="IPR036890">
    <property type="entry name" value="HATPase_C_sf"/>
</dbReference>
<dbReference type="Proteomes" id="UP000269097">
    <property type="component" value="Chromosome"/>
</dbReference>
<keyword evidence="6 7" id="KW-0472">Membrane</keyword>
<dbReference type="Pfam" id="PF06580">
    <property type="entry name" value="His_kinase"/>
    <property type="match status" value="1"/>
</dbReference>
<comment type="subcellular location">
    <subcellularLocation>
        <location evidence="1">Cell membrane</location>
        <topology evidence="1">Multi-pass membrane protein</topology>
    </subcellularLocation>
</comment>
<gene>
    <name evidence="9" type="ORF">EAV92_21115</name>
</gene>
<dbReference type="CDD" id="cd06225">
    <property type="entry name" value="HAMP"/>
    <property type="match status" value="1"/>
</dbReference>
<dbReference type="PROSITE" id="PS50885">
    <property type="entry name" value="HAMP"/>
    <property type="match status" value="1"/>
</dbReference>
<feature type="transmembrane region" description="Helical" evidence="7">
    <location>
        <begin position="282"/>
        <end position="304"/>
    </location>
</feature>
<keyword evidence="2" id="KW-1003">Cell membrane</keyword>
<reference evidence="9 10" key="1">
    <citation type="submission" date="2018-10" db="EMBL/GenBank/DDBJ databases">
        <title>Genome Sequence of Cohnella sp.</title>
        <authorList>
            <person name="Srinivasan S."/>
            <person name="Kim M.K."/>
        </authorList>
    </citation>
    <scope>NUCLEOTIDE SEQUENCE [LARGE SCALE GENOMIC DNA]</scope>
    <source>
        <strain evidence="9 10">18JY8-7</strain>
    </source>
</reference>
<keyword evidence="7" id="KW-0812">Transmembrane</keyword>
<evidence type="ECO:0000313" key="9">
    <source>
        <dbReference type="EMBL" id="AYQ74829.1"/>
    </source>
</evidence>
<dbReference type="GO" id="GO:0000155">
    <property type="term" value="F:phosphorelay sensor kinase activity"/>
    <property type="evidence" value="ECO:0007669"/>
    <property type="project" value="InterPro"/>
</dbReference>